<protein>
    <submittedName>
        <fullName evidence="1">Uncharacterized protein</fullName>
    </submittedName>
</protein>
<dbReference type="EMBL" id="JAHUTI010000794">
    <property type="protein sequence ID" value="MED6232436.1"/>
    <property type="molecule type" value="Genomic_DNA"/>
</dbReference>
<name>A0ABU7A303_9TELE</name>
<dbReference type="Proteomes" id="UP001345963">
    <property type="component" value="Unassembled WGS sequence"/>
</dbReference>
<accession>A0ABU7A303</accession>
<gene>
    <name evidence="1" type="ORF">ATANTOWER_030014</name>
</gene>
<reference evidence="1 2" key="1">
    <citation type="submission" date="2021-07" db="EMBL/GenBank/DDBJ databases">
        <authorList>
            <person name="Palmer J.M."/>
        </authorList>
    </citation>
    <scope>NUCLEOTIDE SEQUENCE [LARGE SCALE GENOMIC DNA]</scope>
    <source>
        <strain evidence="1 2">AT_MEX2019</strain>
        <tissue evidence="1">Muscle</tissue>
    </source>
</reference>
<proteinExistence type="predicted"/>
<evidence type="ECO:0000313" key="2">
    <source>
        <dbReference type="Proteomes" id="UP001345963"/>
    </source>
</evidence>
<sequence length="112" mass="12770">MTLNMALLGELGEWNHWMNKINAFSLTIGRGQAFSPCPLPLYLICHWTHLGSVTHEHPKKKSQGSNKRFFVCSCLLSLKFTAWQMLCFQPSPSDVFLSYLVTSLQSQTHVQK</sequence>
<evidence type="ECO:0000313" key="1">
    <source>
        <dbReference type="EMBL" id="MED6232436.1"/>
    </source>
</evidence>
<comment type="caution">
    <text evidence="1">The sequence shown here is derived from an EMBL/GenBank/DDBJ whole genome shotgun (WGS) entry which is preliminary data.</text>
</comment>
<organism evidence="1 2">
    <name type="scientific">Ataeniobius toweri</name>
    <dbReference type="NCBI Taxonomy" id="208326"/>
    <lineage>
        <taxon>Eukaryota</taxon>
        <taxon>Metazoa</taxon>
        <taxon>Chordata</taxon>
        <taxon>Craniata</taxon>
        <taxon>Vertebrata</taxon>
        <taxon>Euteleostomi</taxon>
        <taxon>Actinopterygii</taxon>
        <taxon>Neopterygii</taxon>
        <taxon>Teleostei</taxon>
        <taxon>Neoteleostei</taxon>
        <taxon>Acanthomorphata</taxon>
        <taxon>Ovalentaria</taxon>
        <taxon>Atherinomorphae</taxon>
        <taxon>Cyprinodontiformes</taxon>
        <taxon>Goodeidae</taxon>
        <taxon>Ataeniobius</taxon>
    </lineage>
</organism>
<keyword evidence="2" id="KW-1185">Reference proteome</keyword>